<feature type="compositionally biased region" description="Basic residues" evidence="1">
    <location>
        <begin position="115"/>
        <end position="147"/>
    </location>
</feature>
<accession>A0A0K2ZNY1</accession>
<feature type="region of interest" description="Disordered" evidence="1">
    <location>
        <begin position="114"/>
        <end position="187"/>
    </location>
</feature>
<proteinExistence type="predicted"/>
<reference evidence="3" key="1">
    <citation type="submission" date="2015-07" db="EMBL/GenBank/DDBJ databases">
        <authorList>
            <person name="Wibberg D."/>
        </authorList>
    </citation>
    <scope>NUCLEOTIDE SEQUENCE [LARGE SCALE GENOMIC DNA]</scope>
</reference>
<name>A0A0K2ZNY1_9XANT</name>
<evidence type="ECO:0000313" key="3">
    <source>
        <dbReference type="Proteomes" id="UP000046187"/>
    </source>
</evidence>
<keyword evidence="3" id="KW-1185">Reference proteome</keyword>
<organism evidence="2 3">
    <name type="scientific">Xanthomonas graminis pv. arrhenatheri LMG 727</name>
    <dbReference type="NCBI Taxonomy" id="1195923"/>
    <lineage>
        <taxon>Bacteria</taxon>
        <taxon>Pseudomonadati</taxon>
        <taxon>Pseudomonadota</taxon>
        <taxon>Gammaproteobacteria</taxon>
        <taxon>Lysobacterales</taxon>
        <taxon>Lysobacteraceae</taxon>
        <taxon>Xanthomonas</taxon>
        <taxon>Xanthomonas translucens group</taxon>
        <taxon>Xanthomonas graminis</taxon>
    </lineage>
</organism>
<dbReference type="EMBL" id="CXOI01000021">
    <property type="protein sequence ID" value="CTP85934.1"/>
    <property type="molecule type" value="Genomic_DNA"/>
</dbReference>
<evidence type="ECO:0000313" key="2">
    <source>
        <dbReference type="EMBL" id="CTP85934.1"/>
    </source>
</evidence>
<feature type="compositionally biased region" description="Basic residues" evidence="1">
    <location>
        <begin position="168"/>
        <end position="185"/>
    </location>
</feature>
<sequence length="220" mass="25870">MISHWQALMPAPSLRSLQWRVIHVSARRTPWLRMRRGHRIAGHGVHAWRWHRRECNACCRRAEKPDAAQSALLARRRSPHAPAAFSPSCGFTALPLPPGSMQRILFTCKPNQFRFPHRPAPRHPRLPPKQRPHRPMQRRRRQPRRPRLALWESGRHAVVAAQMPPAPPRRRPLSKRLRTQNRQRPRTAAITRRLRRWSLPAPCWRQVRSGSLASRRKRSD</sequence>
<evidence type="ECO:0000256" key="1">
    <source>
        <dbReference type="SAM" id="MobiDB-lite"/>
    </source>
</evidence>
<dbReference type="Proteomes" id="UP000046187">
    <property type="component" value="Unassembled WGS sequence"/>
</dbReference>
<protein>
    <submittedName>
        <fullName evidence="2">Uncharacterized protein</fullName>
    </submittedName>
</protein>
<gene>
    <name evidence="2" type="ORF">XTALMG727_1508</name>
</gene>
<dbReference type="AlphaFoldDB" id="A0A0K2ZNY1"/>